<evidence type="ECO:0000256" key="1">
    <source>
        <dbReference type="SAM" id="MobiDB-lite"/>
    </source>
</evidence>
<evidence type="ECO:0000313" key="2">
    <source>
        <dbReference type="EMBL" id="KAK7480409.1"/>
    </source>
</evidence>
<comment type="caution">
    <text evidence="2">The sequence shown here is derived from an EMBL/GenBank/DDBJ whole genome shotgun (WGS) entry which is preliminary data.</text>
</comment>
<organism evidence="2 3">
    <name type="scientific">Batillaria attramentaria</name>
    <dbReference type="NCBI Taxonomy" id="370345"/>
    <lineage>
        <taxon>Eukaryota</taxon>
        <taxon>Metazoa</taxon>
        <taxon>Spiralia</taxon>
        <taxon>Lophotrochozoa</taxon>
        <taxon>Mollusca</taxon>
        <taxon>Gastropoda</taxon>
        <taxon>Caenogastropoda</taxon>
        <taxon>Sorbeoconcha</taxon>
        <taxon>Cerithioidea</taxon>
        <taxon>Batillariidae</taxon>
        <taxon>Batillaria</taxon>
    </lineage>
</organism>
<name>A0ABD0JZF8_9CAEN</name>
<feature type="region of interest" description="Disordered" evidence="1">
    <location>
        <begin position="1"/>
        <end position="24"/>
    </location>
</feature>
<gene>
    <name evidence="2" type="ORF">BaRGS_00028328</name>
</gene>
<proteinExistence type="predicted"/>
<dbReference type="AlphaFoldDB" id="A0ABD0JZF8"/>
<feature type="compositionally biased region" description="Polar residues" evidence="1">
    <location>
        <begin position="15"/>
        <end position="24"/>
    </location>
</feature>
<protein>
    <submittedName>
        <fullName evidence="2">Uncharacterized protein</fullName>
    </submittedName>
</protein>
<accession>A0ABD0JZF8</accession>
<sequence>MEKVKDGGEWLAAPTTGTPQAQDNSHTLNKILSRYESRRSGALMCKTYVLVVRRKSTTVALGLSSVLNYIMERTVHLQFAVRHGYVFSVGYSQKSLRWFSASF</sequence>
<evidence type="ECO:0000313" key="3">
    <source>
        <dbReference type="Proteomes" id="UP001519460"/>
    </source>
</evidence>
<dbReference type="Proteomes" id="UP001519460">
    <property type="component" value="Unassembled WGS sequence"/>
</dbReference>
<reference evidence="2 3" key="1">
    <citation type="journal article" date="2023" name="Sci. Data">
        <title>Genome assembly of the Korean intertidal mud-creeper Batillaria attramentaria.</title>
        <authorList>
            <person name="Patra A.K."/>
            <person name="Ho P.T."/>
            <person name="Jun S."/>
            <person name="Lee S.J."/>
            <person name="Kim Y."/>
            <person name="Won Y.J."/>
        </authorList>
    </citation>
    <scope>NUCLEOTIDE SEQUENCE [LARGE SCALE GENOMIC DNA]</scope>
    <source>
        <strain evidence="2">Wonlab-2016</strain>
    </source>
</reference>
<dbReference type="EMBL" id="JACVVK020000282">
    <property type="protein sequence ID" value="KAK7480409.1"/>
    <property type="molecule type" value="Genomic_DNA"/>
</dbReference>
<keyword evidence="3" id="KW-1185">Reference proteome</keyword>